<dbReference type="CDD" id="cd12797">
    <property type="entry name" value="M23_peptidase"/>
    <property type="match status" value="1"/>
</dbReference>
<evidence type="ECO:0000256" key="2">
    <source>
        <dbReference type="SAM" id="MobiDB-lite"/>
    </source>
</evidence>
<dbReference type="InterPro" id="IPR050570">
    <property type="entry name" value="Cell_wall_metabolism_enzyme"/>
</dbReference>
<evidence type="ECO:0000256" key="3">
    <source>
        <dbReference type="SAM" id="SignalP"/>
    </source>
</evidence>
<evidence type="ECO:0000313" key="5">
    <source>
        <dbReference type="EMBL" id="KJL28057.1"/>
    </source>
</evidence>
<dbReference type="PANTHER" id="PTHR21666">
    <property type="entry name" value="PEPTIDASE-RELATED"/>
    <property type="match status" value="1"/>
</dbReference>
<sequence>MKNHLRALGILGGLLLTGLAPLPAADAAPAPTHVLSATDAPASAAAPADTETDTETEQWTWPGPGARVILEPFRAPAHAYGAGHRGIDIEAPIGSPVVAPAPGTVMFRGVVVDRALLTIEHDGGLVTTFEPVDSPLRPGDSVAAGDAIGIVTTGGHSEPGAMHLGVRLEGVYINPLLLFGDVPRAVLLPCCT</sequence>
<feature type="region of interest" description="Disordered" evidence="2">
    <location>
        <begin position="38"/>
        <end position="63"/>
    </location>
</feature>
<dbReference type="PANTHER" id="PTHR21666:SF289">
    <property type="entry name" value="L-ALA--D-GLU ENDOPEPTIDASE"/>
    <property type="match status" value="1"/>
</dbReference>
<comment type="caution">
    <text evidence="5">The sequence shown here is derived from an EMBL/GenBank/DDBJ whole genome shotgun (WGS) entry which is preliminary data.</text>
</comment>
<keyword evidence="5" id="KW-0378">Hydrolase</keyword>
<proteinExistence type="predicted"/>
<feature type="compositionally biased region" description="Low complexity" evidence="2">
    <location>
        <begin position="38"/>
        <end position="49"/>
    </location>
</feature>
<dbReference type="Proteomes" id="UP000033640">
    <property type="component" value="Unassembled WGS sequence"/>
</dbReference>
<keyword evidence="1 3" id="KW-0732">Signal</keyword>
<dbReference type="AlphaFoldDB" id="A0A0F0L4F9"/>
<dbReference type="EMBL" id="JYIW01000026">
    <property type="protein sequence ID" value="KJL28057.1"/>
    <property type="molecule type" value="Genomic_DNA"/>
</dbReference>
<dbReference type="GO" id="GO:0004222">
    <property type="term" value="F:metalloendopeptidase activity"/>
    <property type="evidence" value="ECO:0007669"/>
    <property type="project" value="TreeGrafter"/>
</dbReference>
<feature type="chain" id="PRO_5038969229" evidence="3">
    <location>
        <begin position="25"/>
        <end position="192"/>
    </location>
</feature>
<gene>
    <name evidence="5" type="primary">nlpD</name>
    <name evidence="5" type="ORF">RS83_03122</name>
</gene>
<dbReference type="PATRIC" id="fig|82380.11.peg.3154"/>
<feature type="domain" description="M23ase beta-sheet core" evidence="4">
    <location>
        <begin position="83"/>
        <end position="175"/>
    </location>
</feature>
<dbReference type="Pfam" id="PF01551">
    <property type="entry name" value="Peptidase_M23"/>
    <property type="match status" value="1"/>
</dbReference>
<accession>A0A0F0L4F9</accession>
<dbReference type="InterPro" id="IPR011055">
    <property type="entry name" value="Dup_hybrid_motif"/>
</dbReference>
<dbReference type="Gene3D" id="2.70.70.10">
    <property type="entry name" value="Glucose Permease (Domain IIA)"/>
    <property type="match status" value="1"/>
</dbReference>
<dbReference type="RefSeq" id="WP_052679144.1">
    <property type="nucleotide sequence ID" value="NZ_JYIW01000026.1"/>
</dbReference>
<dbReference type="OrthoDB" id="5245088at2"/>
<reference evidence="5 6" key="1">
    <citation type="submission" date="2015-02" db="EMBL/GenBank/DDBJ databases">
        <title>Draft genome sequences of ten Microbacterium spp. with emphasis on heavy metal contaminated environments.</title>
        <authorList>
            <person name="Corretto E."/>
        </authorList>
    </citation>
    <scope>NUCLEOTIDE SEQUENCE [LARGE SCALE GENOMIC DNA]</scope>
    <source>
        <strain evidence="5 6">BEL4b</strain>
    </source>
</reference>
<name>A0A0F0L4F9_9MICO</name>
<dbReference type="InterPro" id="IPR016047">
    <property type="entry name" value="M23ase_b-sheet_dom"/>
</dbReference>
<protein>
    <submittedName>
        <fullName evidence="5">Murein hydrolase activator NlpD</fullName>
    </submittedName>
</protein>
<evidence type="ECO:0000256" key="1">
    <source>
        <dbReference type="ARBA" id="ARBA00022729"/>
    </source>
</evidence>
<evidence type="ECO:0000313" key="6">
    <source>
        <dbReference type="Proteomes" id="UP000033640"/>
    </source>
</evidence>
<evidence type="ECO:0000259" key="4">
    <source>
        <dbReference type="Pfam" id="PF01551"/>
    </source>
</evidence>
<feature type="signal peptide" evidence="3">
    <location>
        <begin position="1"/>
        <end position="24"/>
    </location>
</feature>
<dbReference type="SUPFAM" id="SSF51261">
    <property type="entry name" value="Duplicated hybrid motif"/>
    <property type="match status" value="1"/>
</dbReference>
<organism evidence="5 6">
    <name type="scientific">Microbacterium oxydans</name>
    <dbReference type="NCBI Taxonomy" id="82380"/>
    <lineage>
        <taxon>Bacteria</taxon>
        <taxon>Bacillati</taxon>
        <taxon>Actinomycetota</taxon>
        <taxon>Actinomycetes</taxon>
        <taxon>Micrococcales</taxon>
        <taxon>Microbacteriaceae</taxon>
        <taxon>Microbacterium</taxon>
    </lineage>
</organism>